<comment type="similarity">
    <text evidence="1">Belongs to the oxygen-dependent FAD-linked oxidoreductase family.</text>
</comment>
<organism evidence="5 6">
    <name type="scientific">Ceratopteris richardii</name>
    <name type="common">Triangle waterfern</name>
    <dbReference type="NCBI Taxonomy" id="49495"/>
    <lineage>
        <taxon>Eukaryota</taxon>
        <taxon>Viridiplantae</taxon>
        <taxon>Streptophyta</taxon>
        <taxon>Embryophyta</taxon>
        <taxon>Tracheophyta</taxon>
        <taxon>Polypodiopsida</taxon>
        <taxon>Polypodiidae</taxon>
        <taxon>Polypodiales</taxon>
        <taxon>Pteridineae</taxon>
        <taxon>Pteridaceae</taxon>
        <taxon>Parkerioideae</taxon>
        <taxon>Ceratopteris</taxon>
    </lineage>
</organism>
<dbReference type="EMBL" id="CM035415">
    <property type="protein sequence ID" value="KAH7426685.1"/>
    <property type="molecule type" value="Genomic_DNA"/>
</dbReference>
<keyword evidence="3" id="KW-0732">Signal</keyword>
<dbReference type="OrthoDB" id="407275at2759"/>
<evidence type="ECO:0000256" key="2">
    <source>
        <dbReference type="ARBA" id="ARBA00023002"/>
    </source>
</evidence>
<evidence type="ECO:0000256" key="1">
    <source>
        <dbReference type="ARBA" id="ARBA00005466"/>
    </source>
</evidence>
<reference evidence="5" key="1">
    <citation type="submission" date="2021-08" db="EMBL/GenBank/DDBJ databases">
        <title>WGS assembly of Ceratopteris richardii.</title>
        <authorList>
            <person name="Marchant D.B."/>
            <person name="Chen G."/>
            <person name="Jenkins J."/>
            <person name="Shu S."/>
            <person name="Leebens-Mack J."/>
            <person name="Grimwood J."/>
            <person name="Schmutz J."/>
            <person name="Soltis P."/>
            <person name="Soltis D."/>
            <person name="Chen Z.-H."/>
        </authorList>
    </citation>
    <scope>NUCLEOTIDE SEQUENCE</scope>
    <source>
        <strain evidence="5">Whitten #5841</strain>
        <tissue evidence="5">Leaf</tissue>
    </source>
</reference>
<feature type="domain" description="FAD-binding PCMH-type" evidence="4">
    <location>
        <begin position="130"/>
        <end position="314"/>
    </location>
</feature>
<dbReference type="InterPro" id="IPR012951">
    <property type="entry name" value="BBE"/>
</dbReference>
<dbReference type="PROSITE" id="PS51257">
    <property type="entry name" value="PROKAR_LIPOPROTEIN"/>
    <property type="match status" value="1"/>
</dbReference>
<evidence type="ECO:0000259" key="4">
    <source>
        <dbReference type="PROSITE" id="PS51387"/>
    </source>
</evidence>
<dbReference type="InterPro" id="IPR006094">
    <property type="entry name" value="Oxid_FAD_bind_N"/>
</dbReference>
<dbReference type="Pfam" id="PF01565">
    <property type="entry name" value="FAD_binding_4"/>
    <property type="match status" value="1"/>
</dbReference>
<dbReference type="InterPro" id="IPR016166">
    <property type="entry name" value="FAD-bd_PCMH"/>
</dbReference>
<accession>A0A8T2TZ37</accession>
<proteinExistence type="inferred from homology"/>
<dbReference type="InterPro" id="IPR006093">
    <property type="entry name" value="Oxy_OxRdtase_FAD_BS"/>
</dbReference>
<evidence type="ECO:0000313" key="5">
    <source>
        <dbReference type="EMBL" id="KAH7426685.1"/>
    </source>
</evidence>
<dbReference type="Gene3D" id="3.30.465.10">
    <property type="match status" value="2"/>
</dbReference>
<dbReference type="PANTHER" id="PTHR13878:SF91">
    <property type="entry name" value="FAD BINDING DOMAIN PROTEIN (AFU_ORTHOLOGUE AFUA_6G12070)-RELATED"/>
    <property type="match status" value="1"/>
</dbReference>
<dbReference type="GO" id="GO:0016491">
    <property type="term" value="F:oxidoreductase activity"/>
    <property type="evidence" value="ECO:0007669"/>
    <property type="project" value="UniProtKB-KW"/>
</dbReference>
<dbReference type="PROSITE" id="PS51387">
    <property type="entry name" value="FAD_PCMH"/>
    <property type="match status" value="1"/>
</dbReference>
<evidence type="ECO:0000313" key="6">
    <source>
        <dbReference type="Proteomes" id="UP000825935"/>
    </source>
</evidence>
<dbReference type="SUPFAM" id="SSF56176">
    <property type="entry name" value="FAD-binding/transporter-associated domain-like"/>
    <property type="match status" value="1"/>
</dbReference>
<dbReference type="OMA" id="VNRYQFG"/>
<gene>
    <name evidence="5" type="ORF">KP509_10G012600</name>
</gene>
<dbReference type="PROSITE" id="PS00862">
    <property type="entry name" value="OX2_COVAL_FAD"/>
    <property type="match status" value="1"/>
</dbReference>
<keyword evidence="6" id="KW-1185">Reference proteome</keyword>
<dbReference type="PANTHER" id="PTHR13878">
    <property type="entry name" value="GULONOLACTONE OXIDASE"/>
    <property type="match status" value="1"/>
</dbReference>
<dbReference type="GO" id="GO:0071949">
    <property type="term" value="F:FAD binding"/>
    <property type="evidence" value="ECO:0007669"/>
    <property type="project" value="InterPro"/>
</dbReference>
<keyword evidence="2" id="KW-0560">Oxidoreductase</keyword>
<dbReference type="InterPro" id="IPR050432">
    <property type="entry name" value="FAD-linked_Oxidoreductases_BP"/>
</dbReference>
<sequence length="601" mass="64931">MRSPHVDLDPNPLLLILYLCLAEACSNVSSSTGCPCCIPALECWPDGAAWNTLNASIGGRLLRPQPSAAPCHKGSSYDEGACAEAMDHWHDAFWRSDQPGAMQALNLESVGDYTCNLPSSDRYSYTACYQGAVPSYAVRATSVEDVQAAIRFANAYNLRLTIKSTGHDFLGRSTAPLSLNIWLHDLKGLEFHDSFRPEGCSAKVDTSTAVTAEAGVQWYDVYEEADLKNLTVVGGMSGSVSAAGGFLQGGGHSPLSPLHGLAADNVMELKVVTADGNMKVGNPCENTDLFWALRGGGGGTFGVVISATVRTYPALRSPVGVQLLAKATTNSSFQSLLSRFVELQASLSDAGSWAGYSYFGFNYITASYLLPYVSSGMDPNKTAESAFEPLKSFIDADAGELSLDLRIHTFHSFREWRNYQYNCDQGNKRTCTDITGFYVALASRLLPKGLLKTDADAVAKAFMEILGDGVDQIIGHLVAGGAVSRNKGSDNAVNPAWRKALWHVVLASTWTSEEACASTEAKKRFLVTKANALLRSLTPGSGCYLNEADYNEPDWQFSFFGTNYDRLQAIKQQVDPNGLFHCRNCVENAPLQSHGSCISWP</sequence>
<feature type="signal peptide" evidence="3">
    <location>
        <begin position="1"/>
        <end position="30"/>
    </location>
</feature>
<dbReference type="Pfam" id="PF08031">
    <property type="entry name" value="BBE"/>
    <property type="match status" value="1"/>
</dbReference>
<feature type="chain" id="PRO_5035914350" description="FAD-binding PCMH-type domain-containing protein" evidence="3">
    <location>
        <begin position="31"/>
        <end position="601"/>
    </location>
</feature>
<evidence type="ECO:0000256" key="3">
    <source>
        <dbReference type="SAM" id="SignalP"/>
    </source>
</evidence>
<protein>
    <recommendedName>
        <fullName evidence="4">FAD-binding PCMH-type domain-containing protein</fullName>
    </recommendedName>
</protein>
<dbReference type="Proteomes" id="UP000825935">
    <property type="component" value="Chromosome 10"/>
</dbReference>
<name>A0A8T2TZ37_CERRI</name>
<dbReference type="InterPro" id="IPR036318">
    <property type="entry name" value="FAD-bd_PCMH-like_sf"/>
</dbReference>
<dbReference type="AlphaFoldDB" id="A0A8T2TZ37"/>
<dbReference type="InterPro" id="IPR016169">
    <property type="entry name" value="FAD-bd_PCMH_sub2"/>
</dbReference>
<comment type="caution">
    <text evidence="5">The sequence shown here is derived from an EMBL/GenBank/DDBJ whole genome shotgun (WGS) entry which is preliminary data.</text>
</comment>